<dbReference type="GO" id="GO:0008794">
    <property type="term" value="F:arsenate reductase (glutaredoxin) activity"/>
    <property type="evidence" value="ECO:0007669"/>
    <property type="project" value="InterPro"/>
</dbReference>
<evidence type="ECO:0000313" key="2">
    <source>
        <dbReference type="EMBL" id="VAV98738.1"/>
    </source>
</evidence>
<gene>
    <name evidence="2" type="ORF">MNBD_ALPHA07-576</name>
</gene>
<dbReference type="AlphaFoldDB" id="A0A3B0SDK4"/>
<dbReference type="PANTHER" id="PTHR30041:SF4">
    <property type="entry name" value="ARSENATE REDUCTASE"/>
    <property type="match status" value="1"/>
</dbReference>
<dbReference type="InterPro" id="IPR006659">
    <property type="entry name" value="Arsenate_reductase"/>
</dbReference>
<keyword evidence="1" id="KW-0560">Oxidoreductase</keyword>
<dbReference type="CDD" id="cd03034">
    <property type="entry name" value="ArsC_ArsC"/>
    <property type="match status" value="1"/>
</dbReference>
<dbReference type="Pfam" id="PF03960">
    <property type="entry name" value="ArsC"/>
    <property type="match status" value="1"/>
</dbReference>
<dbReference type="NCBIfam" id="TIGR00014">
    <property type="entry name" value="arsC"/>
    <property type="match status" value="1"/>
</dbReference>
<dbReference type="SUPFAM" id="SSF52833">
    <property type="entry name" value="Thioredoxin-like"/>
    <property type="match status" value="1"/>
</dbReference>
<name>A0A3B0SDK4_9ZZZZ</name>
<evidence type="ECO:0000256" key="1">
    <source>
        <dbReference type="ARBA" id="ARBA00023002"/>
    </source>
</evidence>
<accession>A0A3B0SDK4</accession>
<sequence>MITIWHNPRCSKSRQTLALLQERGKEIHIRNYLEDAPSEAELRHVSSLMNTNAITLMRQGEAKFKELGLSADDTDTVLIAAMAAHPILIGRPIVITKSRAALGRPPVAVLDIL</sequence>
<dbReference type="InterPro" id="IPR006660">
    <property type="entry name" value="Arsenate_reductase-like"/>
</dbReference>
<proteinExistence type="predicted"/>
<dbReference type="PANTHER" id="PTHR30041">
    <property type="entry name" value="ARSENATE REDUCTASE"/>
    <property type="match status" value="1"/>
</dbReference>
<organism evidence="2">
    <name type="scientific">hydrothermal vent metagenome</name>
    <dbReference type="NCBI Taxonomy" id="652676"/>
    <lineage>
        <taxon>unclassified sequences</taxon>
        <taxon>metagenomes</taxon>
        <taxon>ecological metagenomes</taxon>
    </lineage>
</organism>
<reference evidence="2" key="1">
    <citation type="submission" date="2018-06" db="EMBL/GenBank/DDBJ databases">
        <authorList>
            <person name="Zhirakovskaya E."/>
        </authorList>
    </citation>
    <scope>NUCLEOTIDE SEQUENCE</scope>
</reference>
<dbReference type="EMBL" id="UOEG01000182">
    <property type="protein sequence ID" value="VAV98738.1"/>
    <property type="molecule type" value="Genomic_DNA"/>
</dbReference>
<dbReference type="PROSITE" id="PS51353">
    <property type="entry name" value="ARSC"/>
    <property type="match status" value="1"/>
</dbReference>
<dbReference type="InterPro" id="IPR036249">
    <property type="entry name" value="Thioredoxin-like_sf"/>
</dbReference>
<protein>
    <submittedName>
        <fullName evidence="2">Uncharacterized protein YfgD, not an arsenate reductase</fullName>
    </submittedName>
</protein>
<dbReference type="Gene3D" id="3.40.30.10">
    <property type="entry name" value="Glutaredoxin"/>
    <property type="match status" value="1"/>
</dbReference>